<comment type="caution">
    <text evidence="2">The sequence shown here is derived from an EMBL/GenBank/DDBJ whole genome shotgun (WGS) entry which is preliminary data.</text>
</comment>
<evidence type="ECO:0000313" key="3">
    <source>
        <dbReference type="Proteomes" id="UP000606786"/>
    </source>
</evidence>
<reference evidence="2" key="1">
    <citation type="submission" date="2020-11" db="EMBL/GenBank/DDBJ databases">
        <authorList>
            <person name="Whitehead M."/>
        </authorList>
    </citation>
    <scope>NUCLEOTIDE SEQUENCE</scope>
    <source>
        <strain evidence="2">EGII</strain>
    </source>
</reference>
<evidence type="ECO:0000256" key="1">
    <source>
        <dbReference type="SAM" id="MobiDB-lite"/>
    </source>
</evidence>
<keyword evidence="3" id="KW-1185">Reference proteome</keyword>
<feature type="non-terminal residue" evidence="2">
    <location>
        <position position="1"/>
    </location>
</feature>
<accession>A0A811UPB3</accession>
<dbReference type="EMBL" id="CAJHJT010000023">
    <property type="protein sequence ID" value="CAD7000939.1"/>
    <property type="molecule type" value="Genomic_DNA"/>
</dbReference>
<gene>
    <name evidence="2" type="ORF">CCAP1982_LOCUS9412</name>
</gene>
<dbReference type="Proteomes" id="UP000606786">
    <property type="component" value="Unassembled WGS sequence"/>
</dbReference>
<dbReference type="AlphaFoldDB" id="A0A811UPB3"/>
<organism evidence="2 3">
    <name type="scientific">Ceratitis capitata</name>
    <name type="common">Mediterranean fruit fly</name>
    <name type="synonym">Tephritis capitata</name>
    <dbReference type="NCBI Taxonomy" id="7213"/>
    <lineage>
        <taxon>Eukaryota</taxon>
        <taxon>Metazoa</taxon>
        <taxon>Ecdysozoa</taxon>
        <taxon>Arthropoda</taxon>
        <taxon>Hexapoda</taxon>
        <taxon>Insecta</taxon>
        <taxon>Pterygota</taxon>
        <taxon>Neoptera</taxon>
        <taxon>Endopterygota</taxon>
        <taxon>Diptera</taxon>
        <taxon>Brachycera</taxon>
        <taxon>Muscomorpha</taxon>
        <taxon>Tephritoidea</taxon>
        <taxon>Tephritidae</taxon>
        <taxon>Ceratitis</taxon>
        <taxon>Ceratitis</taxon>
    </lineage>
</organism>
<feature type="compositionally biased region" description="Acidic residues" evidence="1">
    <location>
        <begin position="55"/>
        <end position="69"/>
    </location>
</feature>
<proteinExistence type="predicted"/>
<protein>
    <submittedName>
        <fullName evidence="2">(Mediterranean fruit fly) hypothetical protein</fullName>
    </submittedName>
</protein>
<name>A0A811UPB3_CERCA</name>
<feature type="region of interest" description="Disordered" evidence="1">
    <location>
        <begin position="48"/>
        <end position="125"/>
    </location>
</feature>
<sequence length="125" mass="14212">SLTSKAYLLYDPDQRMVVEKRDVSFLPFHKKDTIDFPEMISIENTEDILIKEESEASSEDEADDSDNMFEEAKGGGNSGSDYQESVCKSPIQKECPLQIGRGRPKLLRSGKPRHPRKMYNTINVL</sequence>
<evidence type="ECO:0000313" key="2">
    <source>
        <dbReference type="EMBL" id="CAD7000939.1"/>
    </source>
</evidence>
<feature type="compositionally biased region" description="Basic residues" evidence="1">
    <location>
        <begin position="102"/>
        <end position="117"/>
    </location>
</feature>